<dbReference type="GO" id="GO:0016020">
    <property type="term" value="C:membrane"/>
    <property type="evidence" value="ECO:0007669"/>
    <property type="project" value="InterPro"/>
</dbReference>
<reference evidence="3" key="1">
    <citation type="submission" date="2016-10" db="EMBL/GenBank/DDBJ databases">
        <title>High microdiversification within the ubiquitous acI lineage of Actinobacteria.</title>
        <authorList>
            <person name="Neuenschwander S.M."/>
            <person name="Salcher M."/>
            <person name="Ghai R."/>
            <person name="Pernthaler J."/>
        </authorList>
    </citation>
    <scope>NUCLEOTIDE SEQUENCE [LARGE SCALE GENOMIC DNA]</scope>
</reference>
<protein>
    <submittedName>
        <fullName evidence="2">CDP-diacylglycerol--glycerol-3-phosphate 3-phosphatidyltransferase</fullName>
    </submittedName>
</protein>
<feature type="transmembrane region" description="Helical" evidence="1">
    <location>
        <begin position="172"/>
        <end position="190"/>
    </location>
</feature>
<dbReference type="InterPro" id="IPR000462">
    <property type="entry name" value="CDP-OH_P_trans"/>
</dbReference>
<dbReference type="GO" id="GO:0008654">
    <property type="term" value="P:phospholipid biosynthetic process"/>
    <property type="evidence" value="ECO:0007669"/>
    <property type="project" value="InterPro"/>
</dbReference>
<keyword evidence="2" id="KW-0808">Transferase</keyword>
<feature type="transmembrane region" description="Helical" evidence="1">
    <location>
        <begin position="29"/>
        <end position="49"/>
    </location>
</feature>
<dbReference type="EMBL" id="CP016768">
    <property type="protein sequence ID" value="ASY09940.2"/>
    <property type="molecule type" value="Genomic_DNA"/>
</dbReference>
<dbReference type="InterPro" id="IPR043130">
    <property type="entry name" value="CDP-OH_PTrfase_TM_dom"/>
</dbReference>
<evidence type="ECO:0000313" key="3">
    <source>
        <dbReference type="Proteomes" id="UP000217153"/>
    </source>
</evidence>
<sequence>MGIMLQRSLRDPVAKIIAPFVKILIKLRISANLISTIGGVGSVCSALYFFPKGDFFLGVIWVAAFVLFDLFDGAVARASNKGVSKWGAVLDSTLDRLSDAAIFVGALLFFIKIDDRLVPLFLITAVASFMVSYIKARAESLNIVCNGGIAERSERLIIALTAYGLHGLEVDYAMAIGLWILALLSVFTMAQRMMIVYKAVK</sequence>
<evidence type="ECO:0000313" key="2">
    <source>
        <dbReference type="EMBL" id="ASY09940.2"/>
    </source>
</evidence>
<name>A0A249JZJ4_9ACTN</name>
<evidence type="ECO:0000256" key="1">
    <source>
        <dbReference type="SAM" id="Phobius"/>
    </source>
</evidence>
<feature type="transmembrane region" description="Helical" evidence="1">
    <location>
        <begin position="117"/>
        <end position="134"/>
    </location>
</feature>
<dbReference type="AlphaFoldDB" id="A0A249JZJ4"/>
<dbReference type="Gene3D" id="1.20.120.1760">
    <property type="match status" value="1"/>
</dbReference>
<dbReference type="NCBIfam" id="NF045883">
    <property type="entry name" value="PIPSynth"/>
    <property type="match status" value="1"/>
</dbReference>
<keyword evidence="3" id="KW-1185">Reference proteome</keyword>
<dbReference type="Pfam" id="PF01066">
    <property type="entry name" value="CDP-OH_P_transf"/>
    <property type="match status" value="1"/>
</dbReference>
<dbReference type="KEGG" id="abam:B1s21122_02965"/>
<dbReference type="Proteomes" id="UP000217153">
    <property type="component" value="Chromosome"/>
</dbReference>
<dbReference type="GO" id="GO:0016780">
    <property type="term" value="F:phosphotransferase activity, for other substituted phosphate groups"/>
    <property type="evidence" value="ECO:0007669"/>
    <property type="project" value="InterPro"/>
</dbReference>
<organism evidence="2 3">
    <name type="scientific">Candidatus Nanopelagicus limnae</name>
    <dbReference type="NCBI Taxonomy" id="1884634"/>
    <lineage>
        <taxon>Bacteria</taxon>
        <taxon>Bacillati</taxon>
        <taxon>Actinomycetota</taxon>
        <taxon>Actinomycetes</taxon>
        <taxon>Candidatus Nanopelagicales</taxon>
        <taxon>Candidatus Nanopelagicaceae</taxon>
        <taxon>Candidatus Nanopelagicus</taxon>
    </lineage>
</organism>
<feature type="transmembrane region" description="Helical" evidence="1">
    <location>
        <begin position="55"/>
        <end position="75"/>
    </location>
</feature>
<dbReference type="OrthoDB" id="116551at2"/>
<keyword evidence="1" id="KW-0472">Membrane</keyword>
<gene>
    <name evidence="2" type="ORF">B1s21122_02965</name>
</gene>
<proteinExistence type="predicted"/>
<accession>A0A249JZJ4</accession>
<keyword evidence="1" id="KW-1133">Transmembrane helix</keyword>
<keyword evidence="1" id="KW-0812">Transmembrane</keyword>